<feature type="domain" description="HTH tetR-type" evidence="5">
    <location>
        <begin position="11"/>
        <end position="71"/>
    </location>
</feature>
<dbReference type="Gene3D" id="1.10.357.10">
    <property type="entry name" value="Tetracycline Repressor, domain 2"/>
    <property type="match status" value="1"/>
</dbReference>
<accession>A0ABT3T431</accession>
<keyword evidence="3" id="KW-0804">Transcription</keyword>
<dbReference type="PANTHER" id="PTHR30055">
    <property type="entry name" value="HTH-TYPE TRANSCRIPTIONAL REGULATOR RUTR"/>
    <property type="match status" value="1"/>
</dbReference>
<keyword evidence="7" id="KW-1185">Reference proteome</keyword>
<evidence type="ECO:0000313" key="6">
    <source>
        <dbReference type="EMBL" id="MCX2977033.1"/>
    </source>
</evidence>
<keyword evidence="2 4" id="KW-0238">DNA-binding</keyword>
<evidence type="ECO:0000256" key="3">
    <source>
        <dbReference type="ARBA" id="ARBA00023163"/>
    </source>
</evidence>
<evidence type="ECO:0000256" key="4">
    <source>
        <dbReference type="PROSITE-ProRule" id="PRU00335"/>
    </source>
</evidence>
<gene>
    <name evidence="6" type="ORF">EYC82_06665</name>
</gene>
<reference evidence="6" key="1">
    <citation type="submission" date="2019-02" db="EMBL/GenBank/DDBJ databases">
        <authorList>
            <person name="Li S.-H."/>
        </authorList>
    </citation>
    <scope>NUCLEOTIDE SEQUENCE</scope>
    <source>
        <strain evidence="6">IMCC11814</strain>
    </source>
</reference>
<evidence type="ECO:0000259" key="5">
    <source>
        <dbReference type="PROSITE" id="PS50977"/>
    </source>
</evidence>
<organism evidence="6 7">
    <name type="scientific">Candidatus Marimicrobium litorale</name>
    <dbReference type="NCBI Taxonomy" id="2518991"/>
    <lineage>
        <taxon>Bacteria</taxon>
        <taxon>Pseudomonadati</taxon>
        <taxon>Pseudomonadota</taxon>
        <taxon>Gammaproteobacteria</taxon>
        <taxon>Cellvibrionales</taxon>
        <taxon>Halieaceae</taxon>
        <taxon>Marimicrobium</taxon>
    </lineage>
</organism>
<protein>
    <submittedName>
        <fullName evidence="6">TetR/AcrR family transcriptional regulator</fullName>
    </submittedName>
</protein>
<keyword evidence="1" id="KW-0805">Transcription regulation</keyword>
<name>A0ABT3T431_9GAMM</name>
<sequence length="200" mass="22509">MPSSTQPSKREITRDKVIRAAIDAIYSEGFHAAHTNRIAEEAGVSWGVLQYHFGDKDGLLQAVIDDIFEDFENTLAATTLQGHDLNQRVRQLTEVIWGLVSKKEYRVSLAILRNAGKDDNSSIDGQKQLNRWAKKISAFWQRLLDDQNITTGNSEVARHLLFAALRGMADEINPSNNRTQKAINEECDALSEAITFLLQR</sequence>
<comment type="caution">
    <text evidence="6">The sequence shown here is derived from an EMBL/GenBank/DDBJ whole genome shotgun (WGS) entry which is preliminary data.</text>
</comment>
<evidence type="ECO:0000313" key="7">
    <source>
        <dbReference type="Proteomes" id="UP001143304"/>
    </source>
</evidence>
<proteinExistence type="predicted"/>
<dbReference type="PROSITE" id="PS50977">
    <property type="entry name" value="HTH_TETR_2"/>
    <property type="match status" value="1"/>
</dbReference>
<evidence type="ECO:0000256" key="2">
    <source>
        <dbReference type="ARBA" id="ARBA00023125"/>
    </source>
</evidence>
<dbReference type="InterPro" id="IPR009057">
    <property type="entry name" value="Homeodomain-like_sf"/>
</dbReference>
<feature type="DNA-binding region" description="H-T-H motif" evidence="4">
    <location>
        <begin position="34"/>
        <end position="53"/>
    </location>
</feature>
<dbReference type="InterPro" id="IPR050109">
    <property type="entry name" value="HTH-type_TetR-like_transc_reg"/>
</dbReference>
<dbReference type="Pfam" id="PF00440">
    <property type="entry name" value="TetR_N"/>
    <property type="match status" value="1"/>
</dbReference>
<dbReference type="EMBL" id="SHNO01000001">
    <property type="protein sequence ID" value="MCX2977033.1"/>
    <property type="molecule type" value="Genomic_DNA"/>
</dbReference>
<dbReference type="PRINTS" id="PR00455">
    <property type="entry name" value="HTHTETR"/>
</dbReference>
<dbReference type="RefSeq" id="WP_279248761.1">
    <property type="nucleotide sequence ID" value="NZ_SHNO01000001.1"/>
</dbReference>
<dbReference type="Proteomes" id="UP001143304">
    <property type="component" value="Unassembled WGS sequence"/>
</dbReference>
<dbReference type="InterPro" id="IPR001647">
    <property type="entry name" value="HTH_TetR"/>
</dbReference>
<dbReference type="SUPFAM" id="SSF46689">
    <property type="entry name" value="Homeodomain-like"/>
    <property type="match status" value="1"/>
</dbReference>
<dbReference type="PANTHER" id="PTHR30055:SF234">
    <property type="entry name" value="HTH-TYPE TRANSCRIPTIONAL REGULATOR BETI"/>
    <property type="match status" value="1"/>
</dbReference>
<evidence type="ECO:0000256" key="1">
    <source>
        <dbReference type="ARBA" id="ARBA00023015"/>
    </source>
</evidence>